<accession>A0ABN8DA10</accession>
<comment type="caution">
    <text evidence="2">The sequence shown here is derived from an EMBL/GenBank/DDBJ whole genome shotgun (WGS) entry which is preliminary data.</text>
</comment>
<sequence length="826" mass="93676">MIRVFSCRYLRISCNENDHPLFRRYYARSNRERGVKLLRCFPHCCPEHVQRCYCGTSIHILVTFTSAVPAASQKNIVVCARFEPSRVVPSWLNLLGLSNCEGTDDENQRKLQPGEVVSLPESVLLAEKCTTKETVWIRADREGNTKQKYEDAVLFVLNNHKFPKWLYSYNSNITRRQREMTHHLAAYVFQLTGTKSKPSEIDATVLARHESPGFSLVSYRRSGSNSRDAGCDLPAIGVANSNKFATVEINTPTVFSSDDLKRDLAGRLTFKPSYEKMNTNNADTDHRQFQFSRNHKRLKHEEKQQHKMQPEAKGNSDSSFFETTKDTYSWQHGTQARNCRFREKGQHLLILWSFFQSLSLSDLNISLKLKSEHICSHWLRAAAIRRSPSPSSSHQLKAIVASFLNGIFEQAYAQPGIKSTTILPFTRESSTIQVTALLFLRTLSSQSVHRLLHSSCSFDNAELSKSELQIRFVLLISDLYDAVGVALQEVSAPMAGLTRRHQIPLLPALVDDVLSLVYSRPRLRQLRSRISALLLVQQTSLSEGLSGVFQTFTALVRERLIVSATRYRISTQFQYPIPRTSIQELWNQCWLLDPRSMNVVDVSRSGCRHDMRLVDIVQLLFEFGCVDVTITDNSMSLQSAFSVLGDTAVAPMTLVLDGKFRLFRVLPSGMSSMIATAGSWSIGDYTAMFSGAENSLIVNLFSFAQQETGGFAHHTVDLPDLKSYLYAGVIRLRRVCISIRLAQKLNNDGVNPTHLCAVVHGTTYNSAYSSQSQRVDMLRFSERTVLERAAIWNEAKWEPLCEFQAECIPFPKNKPSQRVCFWFVLR</sequence>
<evidence type="ECO:0000256" key="1">
    <source>
        <dbReference type="SAM" id="MobiDB-lite"/>
    </source>
</evidence>
<feature type="region of interest" description="Disordered" evidence="1">
    <location>
        <begin position="296"/>
        <end position="318"/>
    </location>
</feature>
<dbReference type="EMBL" id="CAKLCB010000333">
    <property type="protein sequence ID" value="CAH0520178.1"/>
    <property type="molecule type" value="Genomic_DNA"/>
</dbReference>
<gene>
    <name evidence="2" type="ORF">PBS001_LOCUS6675</name>
</gene>
<evidence type="ECO:0000313" key="3">
    <source>
        <dbReference type="Proteomes" id="UP001158986"/>
    </source>
</evidence>
<dbReference type="Proteomes" id="UP001158986">
    <property type="component" value="Unassembled WGS sequence"/>
</dbReference>
<protein>
    <submittedName>
        <fullName evidence="2">Uncharacterized protein</fullName>
    </submittedName>
</protein>
<name>A0ABN8DA10_9STRA</name>
<evidence type="ECO:0000313" key="2">
    <source>
        <dbReference type="EMBL" id="CAH0520178.1"/>
    </source>
</evidence>
<proteinExistence type="predicted"/>
<feature type="compositionally biased region" description="Basic and acidic residues" evidence="1">
    <location>
        <begin position="299"/>
        <end position="310"/>
    </location>
</feature>
<organism evidence="2 3">
    <name type="scientific">Peronospora belbahrii</name>
    <dbReference type="NCBI Taxonomy" id="622444"/>
    <lineage>
        <taxon>Eukaryota</taxon>
        <taxon>Sar</taxon>
        <taxon>Stramenopiles</taxon>
        <taxon>Oomycota</taxon>
        <taxon>Peronosporomycetes</taxon>
        <taxon>Peronosporales</taxon>
        <taxon>Peronosporaceae</taxon>
        <taxon>Peronospora</taxon>
    </lineage>
</organism>
<reference evidence="2 3" key="1">
    <citation type="submission" date="2021-11" db="EMBL/GenBank/DDBJ databases">
        <authorList>
            <person name="Islam A."/>
            <person name="Islam S."/>
            <person name="Flora M.S."/>
            <person name="Rahman M."/>
            <person name="Ziaur R.M."/>
            <person name="Epstein J.H."/>
            <person name="Hassan M."/>
            <person name="Klassen M."/>
            <person name="Woodard K."/>
            <person name="Webb A."/>
            <person name="Webby R.J."/>
            <person name="El Zowalaty M.E."/>
        </authorList>
    </citation>
    <scope>NUCLEOTIDE SEQUENCE [LARGE SCALE GENOMIC DNA]</scope>
    <source>
        <strain evidence="2">Pbs1</strain>
    </source>
</reference>
<keyword evidence="3" id="KW-1185">Reference proteome</keyword>